<feature type="non-terminal residue" evidence="2">
    <location>
        <position position="1"/>
    </location>
</feature>
<feature type="region of interest" description="Disordered" evidence="1">
    <location>
        <begin position="492"/>
        <end position="514"/>
    </location>
</feature>
<feature type="region of interest" description="Disordered" evidence="1">
    <location>
        <begin position="42"/>
        <end position="278"/>
    </location>
</feature>
<feature type="compositionally biased region" description="Basic and acidic residues" evidence="1">
    <location>
        <begin position="235"/>
        <end position="278"/>
    </location>
</feature>
<accession>A0AA36MJ86</accession>
<evidence type="ECO:0000313" key="3">
    <source>
        <dbReference type="Proteomes" id="UP001178507"/>
    </source>
</evidence>
<evidence type="ECO:0000313" key="2">
    <source>
        <dbReference type="EMBL" id="CAJ1373756.1"/>
    </source>
</evidence>
<feature type="compositionally biased region" description="Low complexity" evidence="1">
    <location>
        <begin position="172"/>
        <end position="183"/>
    </location>
</feature>
<dbReference type="EMBL" id="CAUJNA010000215">
    <property type="protein sequence ID" value="CAJ1373756.1"/>
    <property type="molecule type" value="Genomic_DNA"/>
</dbReference>
<organism evidence="2 3">
    <name type="scientific">Effrenium voratum</name>
    <dbReference type="NCBI Taxonomy" id="2562239"/>
    <lineage>
        <taxon>Eukaryota</taxon>
        <taxon>Sar</taxon>
        <taxon>Alveolata</taxon>
        <taxon>Dinophyceae</taxon>
        <taxon>Suessiales</taxon>
        <taxon>Symbiodiniaceae</taxon>
        <taxon>Effrenium</taxon>
    </lineage>
</organism>
<proteinExistence type="predicted"/>
<feature type="compositionally biased region" description="Polar residues" evidence="1">
    <location>
        <begin position="139"/>
        <end position="149"/>
    </location>
</feature>
<evidence type="ECO:0000256" key="1">
    <source>
        <dbReference type="SAM" id="MobiDB-lite"/>
    </source>
</evidence>
<comment type="caution">
    <text evidence="2">The sequence shown here is derived from an EMBL/GenBank/DDBJ whole genome shotgun (WGS) entry which is preliminary data.</text>
</comment>
<dbReference type="AlphaFoldDB" id="A0AA36MJ86"/>
<feature type="compositionally biased region" description="Polar residues" evidence="1">
    <location>
        <begin position="160"/>
        <end position="171"/>
    </location>
</feature>
<name>A0AA36MJ86_9DINO</name>
<gene>
    <name evidence="2" type="ORF">EVOR1521_LOCUS3493</name>
</gene>
<sequence>MELANVMQSFEESMKAAKADFEASLGSAEEKLASGVHRCLSRPRQHKLLRRKRQRRDLQCSRSATAQVRPLPCSSRGGGCAPPDAWSPGRATPRRHRPRRRARAPLGAPWPPSLRRSGQRASRKCRPPERRRSWGRTARTPSRRATNSMPKGFLTDGPANFTSPPQAGATRSSSPLAAAASPLCRGPKSLLRQRRSLSESKLSRHSLSRRSLSGRRPSESNLSRSSLSGRRPSRKHPEQKQPERTPPERKHPEQKQPERTPLERKQAEQKQPLEEVKEPARRHDVLAVSGDFASIDVRACRRTLQALLAELPTPRCAISQLALATADQLLSDAGESDEGVAFAKLTAAGSVLDLMAVMNKCSHLLKVSLAVRGVLSAVAVLQEEWLLQPLLEPVVAPAFLAATAAQAATAPLPGGACELLQHCALLACDESEHSQRLLCAASCGFLNVCRALAMEAAYSQADRLLLQEAQCRVRAAAAKAARAAAAELKSELAGEAEPSTSAKPTGRESAIQAAVDAAASEADRQCKELDALRGEILSGNELWWDSMGYEP</sequence>
<dbReference type="Proteomes" id="UP001178507">
    <property type="component" value="Unassembled WGS sequence"/>
</dbReference>
<reference evidence="2" key="1">
    <citation type="submission" date="2023-08" db="EMBL/GenBank/DDBJ databases">
        <authorList>
            <person name="Chen Y."/>
            <person name="Shah S."/>
            <person name="Dougan E. K."/>
            <person name="Thang M."/>
            <person name="Chan C."/>
        </authorList>
    </citation>
    <scope>NUCLEOTIDE SEQUENCE</scope>
</reference>
<protein>
    <submittedName>
        <fullName evidence="2">Uncharacterized protein</fullName>
    </submittedName>
</protein>
<keyword evidence="3" id="KW-1185">Reference proteome</keyword>
<feature type="compositionally biased region" description="Low complexity" evidence="1">
    <location>
        <begin position="209"/>
        <end position="230"/>
    </location>
</feature>
<feature type="compositionally biased region" description="Basic residues" evidence="1">
    <location>
        <begin position="42"/>
        <end position="55"/>
    </location>
</feature>
<feature type="compositionally biased region" description="Basic residues" evidence="1">
    <location>
        <begin position="92"/>
        <end position="103"/>
    </location>
</feature>